<feature type="compositionally biased region" description="Basic residues" evidence="1">
    <location>
        <begin position="199"/>
        <end position="208"/>
    </location>
</feature>
<reference evidence="2" key="1">
    <citation type="journal article" date="2023" name="Science">
        <title>Genome structures resolve the early diversification of teleost fishes.</title>
        <authorList>
            <person name="Parey E."/>
            <person name="Louis A."/>
            <person name="Montfort J."/>
            <person name="Bouchez O."/>
            <person name="Roques C."/>
            <person name="Iampietro C."/>
            <person name="Lluch J."/>
            <person name="Castinel A."/>
            <person name="Donnadieu C."/>
            <person name="Desvignes T."/>
            <person name="Floi Bucao C."/>
            <person name="Jouanno E."/>
            <person name="Wen M."/>
            <person name="Mejri S."/>
            <person name="Dirks R."/>
            <person name="Jansen H."/>
            <person name="Henkel C."/>
            <person name="Chen W.J."/>
            <person name="Zahm M."/>
            <person name="Cabau C."/>
            <person name="Klopp C."/>
            <person name="Thompson A.W."/>
            <person name="Robinson-Rechavi M."/>
            <person name="Braasch I."/>
            <person name="Lecointre G."/>
            <person name="Bobe J."/>
            <person name="Postlethwait J.H."/>
            <person name="Berthelot C."/>
            <person name="Roest Crollius H."/>
            <person name="Guiguen Y."/>
        </authorList>
    </citation>
    <scope>NUCLEOTIDE SEQUENCE</scope>
    <source>
        <strain evidence="2">WJC10195</strain>
    </source>
</reference>
<sequence>MLNTATRLAAPPRPPRSPGPISQGSPLRSSSPRHPPVGGSRRSAQPARPQTGARTPAHKRSTSHKHTEATGNGRQKPKPIDKSSQPRPFFSTADPIWRMKIKHTMAVLGPVCGSAWGTRGRTADFRGWEPRCSGGPGSPRPGCERAHASPVLPDPGLHLPPARPPLPSARAPRRLLLIRPGSGLVKESSGAEREPSAHGRPRGRRAIRRAFQPRPDLQHDFKAGRAADSPV</sequence>
<dbReference type="EMBL" id="JAINUF010000004">
    <property type="protein sequence ID" value="KAJ8365506.1"/>
    <property type="molecule type" value="Genomic_DNA"/>
</dbReference>
<evidence type="ECO:0000313" key="3">
    <source>
        <dbReference type="Proteomes" id="UP001152622"/>
    </source>
</evidence>
<name>A0A9Q1FTB8_SYNKA</name>
<feature type="compositionally biased region" description="Low complexity" evidence="1">
    <location>
        <begin position="168"/>
        <end position="180"/>
    </location>
</feature>
<keyword evidence="3" id="KW-1185">Reference proteome</keyword>
<dbReference type="Proteomes" id="UP001152622">
    <property type="component" value="Chromosome 4"/>
</dbReference>
<evidence type="ECO:0000256" key="1">
    <source>
        <dbReference type="SAM" id="MobiDB-lite"/>
    </source>
</evidence>
<feature type="region of interest" description="Disordered" evidence="1">
    <location>
        <begin position="1"/>
        <end position="91"/>
    </location>
</feature>
<gene>
    <name evidence="2" type="ORF">SKAU_G00143370</name>
</gene>
<evidence type="ECO:0000313" key="2">
    <source>
        <dbReference type="EMBL" id="KAJ8365506.1"/>
    </source>
</evidence>
<accession>A0A9Q1FTB8</accession>
<organism evidence="2 3">
    <name type="scientific">Synaphobranchus kaupii</name>
    <name type="common">Kaup's arrowtooth eel</name>
    <dbReference type="NCBI Taxonomy" id="118154"/>
    <lineage>
        <taxon>Eukaryota</taxon>
        <taxon>Metazoa</taxon>
        <taxon>Chordata</taxon>
        <taxon>Craniata</taxon>
        <taxon>Vertebrata</taxon>
        <taxon>Euteleostomi</taxon>
        <taxon>Actinopterygii</taxon>
        <taxon>Neopterygii</taxon>
        <taxon>Teleostei</taxon>
        <taxon>Anguilliformes</taxon>
        <taxon>Synaphobranchidae</taxon>
        <taxon>Synaphobranchus</taxon>
    </lineage>
</organism>
<proteinExistence type="predicted"/>
<feature type="region of interest" description="Disordered" evidence="1">
    <location>
        <begin position="128"/>
        <end position="231"/>
    </location>
</feature>
<feature type="compositionally biased region" description="Low complexity" evidence="1">
    <location>
        <begin position="19"/>
        <end position="32"/>
    </location>
</feature>
<protein>
    <submittedName>
        <fullName evidence="2">Uncharacterized protein</fullName>
    </submittedName>
</protein>
<comment type="caution">
    <text evidence="2">The sequence shown here is derived from an EMBL/GenBank/DDBJ whole genome shotgun (WGS) entry which is preliminary data.</text>
</comment>
<dbReference type="AlphaFoldDB" id="A0A9Q1FTB8"/>
<feature type="compositionally biased region" description="Basic and acidic residues" evidence="1">
    <location>
        <begin position="216"/>
        <end position="225"/>
    </location>
</feature>